<dbReference type="Proteomes" id="UP000252355">
    <property type="component" value="Unassembled WGS sequence"/>
</dbReference>
<reference evidence="2 3" key="1">
    <citation type="submission" date="2018-05" db="EMBL/GenBank/DDBJ databases">
        <title>A metagenomic window into the 2 km-deep terrestrial subsurface aquifer revealed taxonomically and functionally diverse microbial community comprising novel uncultured bacterial lineages.</title>
        <authorList>
            <person name="Kadnikov V.V."/>
            <person name="Mardanov A.V."/>
            <person name="Beletsky A.V."/>
            <person name="Banks D."/>
            <person name="Pimenov N.V."/>
            <person name="Frank Y.A."/>
            <person name="Karnachuk O.V."/>
            <person name="Ravin N.V."/>
        </authorList>
    </citation>
    <scope>NUCLEOTIDE SEQUENCE [LARGE SCALE GENOMIC DNA]</scope>
    <source>
        <strain evidence="2">BY5</strain>
    </source>
</reference>
<keyword evidence="1" id="KW-0472">Membrane</keyword>
<evidence type="ECO:0000313" key="2">
    <source>
        <dbReference type="EMBL" id="RCK80968.1"/>
    </source>
</evidence>
<keyword evidence="1" id="KW-1133">Transmembrane helix</keyword>
<accession>A0A367ZS71</accession>
<feature type="transmembrane region" description="Helical" evidence="1">
    <location>
        <begin position="12"/>
        <end position="35"/>
    </location>
</feature>
<name>A0A367ZS71_9BACT</name>
<proteinExistence type="predicted"/>
<dbReference type="EMBL" id="QOQW01000003">
    <property type="protein sequence ID" value="RCK80968.1"/>
    <property type="molecule type" value="Genomic_DNA"/>
</dbReference>
<evidence type="ECO:0000256" key="1">
    <source>
        <dbReference type="SAM" id="Phobius"/>
    </source>
</evidence>
<sequence length="703" mass="79245">MDPFRPVHAARHGVILPFVIVLITILTTLGTWYLFSTVQSKNVFTVFYRDDLARLIAESAISEYRATIHQRLAANPALANLIANPAAHPRGVPFSLADLPATAEMARSLLGSDRLALEGTLTMRNVDFDLIEEIGGTRKRSTFDREYQGTLRFTMKVGLGPADKRRFSTFIHEFDVKRACLRSPPSQRAGRGYTTNALNDYVLYIRDAYQEFQDINIAGKSLNNDDRTLIIDHTNSGKRGKIFLGCARENDPDRTQKFVFINVNERMDWLLPNPPPDLIIPWADLKKPELMPKFTQELEAKIEEAKRQAQGQVNFTPERVKAIIAVEYKPLVGTQGWWQTLVARIKALFDRFFRNREGTTVGNKERPIHLLGPQDNDQSMCDLIEGNVRQRFWQTATFRMDFSQITDNAQVNQAIMQQVGDRFNIDLQYYSDAELNMLWNSPSVPDSTKEIYRTVKYFENRDKTLLMSMPNDQFPFKPKPNYQTDRHSPGVFPNPPLVGRTIGGSAADFTNFLPFAPFLVRSYRFASSQALYNSHFYDAEKNVLYLNGIYMIENAAEGLIIKQDLKFAGRGVLLSYGNITIEGNFTRNDPAKDGPCILYTYRGNIVANAKAPGTIEASLIALNYKFSPTGGGGLSVVNFSGRKAQVRGNLLADRLNLGSMAAGTENTITYDSENLNGEMLYCTTFGGRLRAARMTYDDPTARP</sequence>
<protein>
    <submittedName>
        <fullName evidence="2">Uncharacterized protein</fullName>
    </submittedName>
</protein>
<dbReference type="AlphaFoldDB" id="A0A367ZS71"/>
<comment type="caution">
    <text evidence="2">The sequence shown here is derived from an EMBL/GenBank/DDBJ whole genome shotgun (WGS) entry which is preliminary data.</text>
</comment>
<gene>
    <name evidence="2" type="ORF">OZSIB_2345</name>
</gene>
<evidence type="ECO:0000313" key="3">
    <source>
        <dbReference type="Proteomes" id="UP000252355"/>
    </source>
</evidence>
<organism evidence="2 3">
    <name type="scientific">Candidatus Ozemobacter sibiricus</name>
    <dbReference type="NCBI Taxonomy" id="2268124"/>
    <lineage>
        <taxon>Bacteria</taxon>
        <taxon>Candidatus Ozemobacteria</taxon>
        <taxon>Candidatus Ozemobacterales</taxon>
        <taxon>Candidatus Ozemobacteraceae</taxon>
        <taxon>Candidatus Ozemobacter</taxon>
    </lineage>
</organism>
<keyword evidence="1" id="KW-0812">Transmembrane</keyword>